<dbReference type="EMBL" id="AVOT02112684">
    <property type="protein sequence ID" value="MBW0582518.1"/>
    <property type="molecule type" value="Genomic_DNA"/>
</dbReference>
<gene>
    <name evidence="2" type="ORF">O181_122233</name>
</gene>
<sequence length="152" mass="17345">MNQNNYPASSHSQKSSVVNTLLDPMIVSELQKNLSQKDQVISHLLERAQAMELQIQNKTSIENTKSSNMSSETRSTGASEKMEKQVSSIKNSKTSNTSKNSYLRKRRTIKDHTLKIKNDRSKTKHPLQMTNEDYPSGYENTKLGIKRIHAFF</sequence>
<accession>A0A9Q3KJE2</accession>
<proteinExistence type="predicted"/>
<dbReference type="AlphaFoldDB" id="A0A9Q3KJE2"/>
<protein>
    <submittedName>
        <fullName evidence="2">Uncharacterized protein</fullName>
    </submittedName>
</protein>
<organism evidence="2 3">
    <name type="scientific">Austropuccinia psidii MF-1</name>
    <dbReference type="NCBI Taxonomy" id="1389203"/>
    <lineage>
        <taxon>Eukaryota</taxon>
        <taxon>Fungi</taxon>
        <taxon>Dikarya</taxon>
        <taxon>Basidiomycota</taxon>
        <taxon>Pucciniomycotina</taxon>
        <taxon>Pucciniomycetes</taxon>
        <taxon>Pucciniales</taxon>
        <taxon>Sphaerophragmiaceae</taxon>
        <taxon>Austropuccinia</taxon>
    </lineage>
</organism>
<feature type="region of interest" description="Disordered" evidence="1">
    <location>
        <begin position="56"/>
        <end position="103"/>
    </location>
</feature>
<reference evidence="2" key="1">
    <citation type="submission" date="2021-03" db="EMBL/GenBank/DDBJ databases">
        <title>Draft genome sequence of rust myrtle Austropuccinia psidii MF-1, a brazilian biotype.</title>
        <authorList>
            <person name="Quecine M.C."/>
            <person name="Pachon D.M.R."/>
            <person name="Bonatelli M.L."/>
            <person name="Correr F.H."/>
            <person name="Franceschini L.M."/>
            <person name="Leite T.F."/>
            <person name="Margarido G.R.A."/>
            <person name="Almeida C.A."/>
            <person name="Ferrarezi J.A."/>
            <person name="Labate C.A."/>
        </authorList>
    </citation>
    <scope>NUCLEOTIDE SEQUENCE</scope>
    <source>
        <strain evidence="2">MF-1</strain>
    </source>
</reference>
<name>A0A9Q3KJE2_9BASI</name>
<evidence type="ECO:0000256" key="1">
    <source>
        <dbReference type="SAM" id="MobiDB-lite"/>
    </source>
</evidence>
<keyword evidence="3" id="KW-1185">Reference proteome</keyword>
<evidence type="ECO:0000313" key="3">
    <source>
        <dbReference type="Proteomes" id="UP000765509"/>
    </source>
</evidence>
<feature type="compositionally biased region" description="Polar residues" evidence="1">
    <location>
        <begin position="56"/>
        <end position="78"/>
    </location>
</feature>
<dbReference type="Proteomes" id="UP000765509">
    <property type="component" value="Unassembled WGS sequence"/>
</dbReference>
<evidence type="ECO:0000313" key="2">
    <source>
        <dbReference type="EMBL" id="MBW0582518.1"/>
    </source>
</evidence>
<comment type="caution">
    <text evidence="2">The sequence shown here is derived from an EMBL/GenBank/DDBJ whole genome shotgun (WGS) entry which is preliminary data.</text>
</comment>
<feature type="compositionally biased region" description="Low complexity" evidence="1">
    <location>
        <begin position="87"/>
        <end position="101"/>
    </location>
</feature>